<proteinExistence type="inferred from homology"/>
<comment type="similarity">
    <text evidence="4">Belongs to the HypA/HybF family.</text>
</comment>
<keyword evidence="1 4" id="KW-0533">Nickel</keyword>
<dbReference type="AlphaFoldDB" id="A0A8T5UP93"/>
<keyword evidence="3 4" id="KW-0862">Zinc</keyword>
<dbReference type="GO" id="GO:0008270">
    <property type="term" value="F:zinc ion binding"/>
    <property type="evidence" value="ECO:0007669"/>
    <property type="project" value="UniProtKB-UniRule"/>
</dbReference>
<reference evidence="6" key="1">
    <citation type="journal article" date="2022" name="Microbiol. Resour. Announc.">
        <title>Draft Genome Sequence of a Methanogenic Archaeon from West Spitsbergen Permafrost.</title>
        <authorList>
            <person name="Trubitsyn V."/>
            <person name="Rivkina E."/>
            <person name="Shcherbakova V."/>
        </authorList>
    </citation>
    <scope>NUCLEOTIDE SEQUENCE [LARGE SCALE GENOMIC DNA]</scope>
    <source>
        <strain evidence="6">VT</strain>
    </source>
</reference>
<dbReference type="PIRSF" id="PIRSF004761">
    <property type="entry name" value="Hydrgn_mat_HypA"/>
    <property type="match status" value="1"/>
</dbReference>
<evidence type="ECO:0000313" key="6">
    <source>
        <dbReference type="Proteomes" id="UP000825933"/>
    </source>
</evidence>
<feature type="binding site" evidence="4">
    <location>
        <position position="99"/>
    </location>
    <ligand>
        <name>Zn(2+)</name>
        <dbReference type="ChEBI" id="CHEBI:29105"/>
    </ligand>
</feature>
<gene>
    <name evidence="4 5" type="primary">hypA</name>
    <name evidence="5" type="ORF">K8N75_06095</name>
</gene>
<evidence type="ECO:0000256" key="1">
    <source>
        <dbReference type="ARBA" id="ARBA00022596"/>
    </source>
</evidence>
<evidence type="ECO:0000256" key="4">
    <source>
        <dbReference type="HAMAP-Rule" id="MF_00213"/>
    </source>
</evidence>
<evidence type="ECO:0000256" key="3">
    <source>
        <dbReference type="ARBA" id="ARBA00022833"/>
    </source>
</evidence>
<accession>A0A8T5UP93</accession>
<protein>
    <recommendedName>
        <fullName evidence="4">Hydrogenase maturation factor HypA</fullName>
    </recommendedName>
</protein>
<comment type="function">
    <text evidence="4">Involved in the maturation of [NiFe] hydrogenases. Required for nickel insertion into the metal center of the hydrogenase.</text>
</comment>
<evidence type="ECO:0000256" key="2">
    <source>
        <dbReference type="ARBA" id="ARBA00022723"/>
    </source>
</evidence>
<keyword evidence="2 4" id="KW-0479">Metal-binding</keyword>
<comment type="caution">
    <text evidence="5">The sequence shown here is derived from an EMBL/GenBank/DDBJ whole genome shotgun (WGS) entry which is preliminary data.</text>
</comment>
<organism evidence="5 6">
    <name type="scientific">Methanobacterium spitsbergense</name>
    <dbReference type="NCBI Taxonomy" id="2874285"/>
    <lineage>
        <taxon>Archaea</taxon>
        <taxon>Methanobacteriati</taxon>
        <taxon>Methanobacteriota</taxon>
        <taxon>Methanomada group</taxon>
        <taxon>Methanobacteria</taxon>
        <taxon>Methanobacteriales</taxon>
        <taxon>Methanobacteriaceae</taxon>
        <taxon>Methanobacterium</taxon>
    </lineage>
</organism>
<feature type="binding site" evidence="4">
    <location>
        <position position="73"/>
    </location>
    <ligand>
        <name>Zn(2+)</name>
        <dbReference type="ChEBI" id="CHEBI:29105"/>
    </ligand>
</feature>
<name>A0A8T5UP93_9EURY</name>
<dbReference type="PANTHER" id="PTHR34535">
    <property type="entry name" value="HYDROGENASE MATURATION FACTOR HYPA"/>
    <property type="match status" value="1"/>
</dbReference>
<dbReference type="RefSeq" id="WP_223791215.1">
    <property type="nucleotide sequence ID" value="NZ_JAIOUQ010000007.1"/>
</dbReference>
<dbReference type="NCBIfam" id="TIGR00100">
    <property type="entry name" value="hypA"/>
    <property type="match status" value="1"/>
</dbReference>
<feature type="binding site" evidence="4">
    <location>
        <position position="2"/>
    </location>
    <ligand>
        <name>Ni(2+)</name>
        <dbReference type="ChEBI" id="CHEBI:49786"/>
    </ligand>
</feature>
<dbReference type="InterPro" id="IPR000688">
    <property type="entry name" value="HypA/HybF"/>
</dbReference>
<dbReference type="Gene3D" id="3.30.2320.80">
    <property type="match status" value="1"/>
</dbReference>
<keyword evidence="6" id="KW-1185">Reference proteome</keyword>
<dbReference type="EMBL" id="JAIOUQ010000007">
    <property type="protein sequence ID" value="MBZ2165608.1"/>
    <property type="molecule type" value="Genomic_DNA"/>
</dbReference>
<dbReference type="HAMAP" id="MF_00213">
    <property type="entry name" value="HypA_HybF"/>
    <property type="match status" value="1"/>
</dbReference>
<dbReference type="NCBIfam" id="NF001976">
    <property type="entry name" value="PRK00762.1"/>
    <property type="match status" value="1"/>
</dbReference>
<dbReference type="Proteomes" id="UP000825933">
    <property type="component" value="Unassembled WGS sequence"/>
</dbReference>
<feature type="binding site" evidence="4">
    <location>
        <position position="76"/>
    </location>
    <ligand>
        <name>Zn(2+)</name>
        <dbReference type="ChEBI" id="CHEBI:29105"/>
    </ligand>
</feature>
<feature type="binding site" evidence="4">
    <location>
        <position position="96"/>
    </location>
    <ligand>
        <name>Zn(2+)</name>
        <dbReference type="ChEBI" id="CHEBI:29105"/>
    </ligand>
</feature>
<dbReference type="PANTHER" id="PTHR34535:SF3">
    <property type="entry name" value="HYDROGENASE MATURATION FACTOR HYPA"/>
    <property type="match status" value="1"/>
</dbReference>
<evidence type="ECO:0000313" key="5">
    <source>
        <dbReference type="EMBL" id="MBZ2165608.1"/>
    </source>
</evidence>
<dbReference type="GO" id="GO:0051604">
    <property type="term" value="P:protein maturation"/>
    <property type="evidence" value="ECO:0007669"/>
    <property type="project" value="InterPro"/>
</dbReference>
<dbReference type="GO" id="GO:0016151">
    <property type="term" value="F:nickel cation binding"/>
    <property type="evidence" value="ECO:0007669"/>
    <property type="project" value="UniProtKB-UniRule"/>
</dbReference>
<sequence length="128" mass="14254">MHELSMADAMVKTVLDVAEKNDATEVIEVTIEVGKLTMLNPEQLKFLLDVLVENTLLEGAEINIDEIPVELNCNLCEYNGLADMDESDHYLAIVKCPECGERDVEITAGRECNVKNIKIEKEEGDEDA</sequence>
<dbReference type="Pfam" id="PF01155">
    <property type="entry name" value="HypA"/>
    <property type="match status" value="1"/>
</dbReference>